<evidence type="ECO:0000313" key="8">
    <source>
        <dbReference type="Proteomes" id="UP001233172"/>
    </source>
</evidence>
<keyword evidence="7" id="KW-0675">Receptor</keyword>
<feature type="transmembrane region" description="Helical" evidence="5">
    <location>
        <begin position="426"/>
        <end position="451"/>
    </location>
</feature>
<gene>
    <name evidence="7" type="ORF">Bpfe_013709</name>
</gene>
<feature type="transmembrane region" description="Helical" evidence="5">
    <location>
        <begin position="304"/>
        <end position="324"/>
    </location>
</feature>
<dbReference type="Gene3D" id="1.20.1070.10">
    <property type="entry name" value="Rhodopsin 7-helix transmembrane proteins"/>
    <property type="match status" value="1"/>
</dbReference>
<feature type="domain" description="G-protein coupled receptors family 1 profile" evidence="6">
    <location>
        <begin position="52"/>
        <end position="323"/>
    </location>
</feature>
<dbReference type="GO" id="GO:0016020">
    <property type="term" value="C:membrane"/>
    <property type="evidence" value="ECO:0007669"/>
    <property type="project" value="UniProtKB-SubCell"/>
</dbReference>
<dbReference type="Pfam" id="PF00001">
    <property type="entry name" value="7tm_1"/>
    <property type="match status" value="1"/>
</dbReference>
<feature type="transmembrane region" description="Helical" evidence="5">
    <location>
        <begin position="207"/>
        <end position="232"/>
    </location>
</feature>
<organism evidence="7 8">
    <name type="scientific">Biomphalaria pfeifferi</name>
    <name type="common">Bloodfluke planorb</name>
    <name type="synonym">Freshwater snail</name>
    <dbReference type="NCBI Taxonomy" id="112525"/>
    <lineage>
        <taxon>Eukaryota</taxon>
        <taxon>Metazoa</taxon>
        <taxon>Spiralia</taxon>
        <taxon>Lophotrochozoa</taxon>
        <taxon>Mollusca</taxon>
        <taxon>Gastropoda</taxon>
        <taxon>Heterobranchia</taxon>
        <taxon>Euthyneura</taxon>
        <taxon>Panpulmonata</taxon>
        <taxon>Hygrophila</taxon>
        <taxon>Lymnaeoidea</taxon>
        <taxon>Planorbidae</taxon>
        <taxon>Biomphalaria</taxon>
    </lineage>
</organism>
<keyword evidence="8" id="KW-1185">Reference proteome</keyword>
<evidence type="ECO:0000256" key="3">
    <source>
        <dbReference type="ARBA" id="ARBA00022989"/>
    </source>
</evidence>
<dbReference type="PANTHER" id="PTHR46641:SF2">
    <property type="entry name" value="FMRFAMIDE RECEPTOR"/>
    <property type="match status" value="1"/>
</dbReference>
<proteinExistence type="predicted"/>
<feature type="transmembrane region" description="Helical" evidence="5">
    <location>
        <begin position="32"/>
        <end position="59"/>
    </location>
</feature>
<dbReference type="GO" id="GO:0004930">
    <property type="term" value="F:G protein-coupled receptor activity"/>
    <property type="evidence" value="ECO:0007669"/>
    <property type="project" value="InterPro"/>
</dbReference>
<evidence type="ECO:0000256" key="4">
    <source>
        <dbReference type="ARBA" id="ARBA00023136"/>
    </source>
</evidence>
<dbReference type="InterPro" id="IPR052954">
    <property type="entry name" value="GPCR-Ligand_Int"/>
</dbReference>
<protein>
    <submittedName>
        <fullName evidence="7">Growth hormone secretagogue receptor type 1</fullName>
    </submittedName>
</protein>
<feature type="transmembrane region" description="Helical" evidence="5">
    <location>
        <begin position="529"/>
        <end position="551"/>
    </location>
</feature>
<feature type="transmembrane region" description="Helical" evidence="5">
    <location>
        <begin position="156"/>
        <end position="176"/>
    </location>
</feature>
<feature type="transmembrane region" description="Helical" evidence="5">
    <location>
        <begin position="496"/>
        <end position="517"/>
    </location>
</feature>
<keyword evidence="3 5" id="KW-1133">Transmembrane helix</keyword>
<dbReference type="Gene3D" id="1.20.140.150">
    <property type="match status" value="1"/>
</dbReference>
<dbReference type="PROSITE" id="PS50262">
    <property type="entry name" value="G_PROTEIN_RECEP_F1_2"/>
    <property type="match status" value="1"/>
</dbReference>
<dbReference type="PANTHER" id="PTHR46641">
    <property type="entry name" value="FMRFAMIDE RECEPTOR-RELATED"/>
    <property type="match status" value="1"/>
</dbReference>
<sequence>MSVSTENVSMSAIENGEIQTPVQFLSVAGRNIFILVNHVVLSNLISLSGLWTNAVNIAVFSKQGLKNSMNLSFFLLAITDLLGLLTQLFHNFCLNPYVTLIDAPVNFMEIQFLTAGSPNACLVRITGWITVYITGERCLSIAFPLKIKQIVTFERTAVIMFFIYIVNLAAIAPLYFGAYFTWKIQAGRNATVLGVGYTNDIQIILDLVYIFMATLTLLAFLSAIVLTSILVVSLKQKSKWRQASTYDKDQGGLSSKDKKTIRMVIVVASVLIVCYTPSSINSIVSPLVPGYTINGHQSNSFEAAWSFAFLLHSFNSSATMVLYYRMSSKYKATFHTMFPTCVCITRLKTSKRCSFQHTWPARAPRFIELNPEMSACDVIPISRAGGHQLMIAAKQSKRNLLSPCAHTNKQSMATFKPYVIAQRTKVVSVSVVILAIACICQIVAIATPGWLTTPNVIVGLFIYCGSFSAQSSTKSLHDCASIPVRESSDSLQAVRVMSVLTAAMLVVAFVTCCLHTWHVVRTENIKHHVVVVCVVFSLLAVVTTLVASIVFGVECKRKMPSDGAFKSYELYYSFALYVAGGIFTILGAGLVVASIKSLTRVLLV</sequence>
<dbReference type="InterPro" id="IPR017452">
    <property type="entry name" value="GPCR_Rhodpsn_7TM"/>
</dbReference>
<accession>A0AAD8BLK1</accession>
<comment type="subcellular location">
    <subcellularLocation>
        <location evidence="1">Membrane</location>
    </subcellularLocation>
</comment>
<dbReference type="Proteomes" id="UP001233172">
    <property type="component" value="Unassembled WGS sequence"/>
</dbReference>
<feature type="transmembrane region" description="Helical" evidence="5">
    <location>
        <begin position="71"/>
        <end position="90"/>
    </location>
</feature>
<dbReference type="InterPro" id="IPR000276">
    <property type="entry name" value="GPCR_Rhodpsn"/>
</dbReference>
<keyword evidence="2 5" id="KW-0812">Transmembrane</keyword>
<evidence type="ECO:0000256" key="2">
    <source>
        <dbReference type="ARBA" id="ARBA00022692"/>
    </source>
</evidence>
<reference evidence="7" key="1">
    <citation type="journal article" date="2023" name="PLoS Negl. Trop. Dis.">
        <title>A genome sequence for Biomphalaria pfeifferi, the major vector snail for the human-infecting parasite Schistosoma mansoni.</title>
        <authorList>
            <person name="Bu L."/>
            <person name="Lu L."/>
            <person name="Laidemitt M.R."/>
            <person name="Zhang S.M."/>
            <person name="Mutuku M."/>
            <person name="Mkoji G."/>
            <person name="Steinauer M."/>
            <person name="Loker E.S."/>
        </authorList>
    </citation>
    <scope>NUCLEOTIDE SEQUENCE</scope>
    <source>
        <strain evidence="7">KasaAsao</strain>
    </source>
</reference>
<name>A0AAD8BLK1_BIOPF</name>
<evidence type="ECO:0000313" key="7">
    <source>
        <dbReference type="EMBL" id="KAK0056771.1"/>
    </source>
</evidence>
<evidence type="ECO:0000256" key="1">
    <source>
        <dbReference type="ARBA" id="ARBA00004370"/>
    </source>
</evidence>
<reference evidence="7" key="2">
    <citation type="submission" date="2023-04" db="EMBL/GenBank/DDBJ databases">
        <authorList>
            <person name="Bu L."/>
            <person name="Lu L."/>
            <person name="Laidemitt M.R."/>
            <person name="Zhang S.M."/>
            <person name="Mutuku M."/>
            <person name="Mkoji G."/>
            <person name="Steinauer M."/>
            <person name="Loker E.S."/>
        </authorList>
    </citation>
    <scope>NUCLEOTIDE SEQUENCE</scope>
    <source>
        <strain evidence="7">KasaAsao</strain>
        <tissue evidence="7">Whole Snail</tissue>
    </source>
</reference>
<evidence type="ECO:0000259" key="6">
    <source>
        <dbReference type="PROSITE" id="PS50262"/>
    </source>
</evidence>
<evidence type="ECO:0000256" key="5">
    <source>
        <dbReference type="SAM" id="Phobius"/>
    </source>
</evidence>
<dbReference type="EMBL" id="JASAOG010000059">
    <property type="protein sequence ID" value="KAK0056771.1"/>
    <property type="molecule type" value="Genomic_DNA"/>
</dbReference>
<feature type="transmembrane region" description="Helical" evidence="5">
    <location>
        <begin position="263"/>
        <end position="284"/>
    </location>
</feature>
<dbReference type="AlphaFoldDB" id="A0AAD8BLK1"/>
<keyword evidence="4 5" id="KW-0472">Membrane</keyword>
<feature type="transmembrane region" description="Helical" evidence="5">
    <location>
        <begin position="571"/>
        <end position="593"/>
    </location>
</feature>
<comment type="caution">
    <text evidence="7">The sequence shown here is derived from an EMBL/GenBank/DDBJ whole genome shotgun (WGS) entry which is preliminary data.</text>
</comment>
<dbReference type="SUPFAM" id="SSF81321">
    <property type="entry name" value="Family A G protein-coupled receptor-like"/>
    <property type="match status" value="1"/>
</dbReference>